<feature type="compositionally biased region" description="Low complexity" evidence="6">
    <location>
        <begin position="1"/>
        <end position="28"/>
    </location>
</feature>
<accession>A0AAT9GF50</accession>
<dbReference type="GO" id="GO:0051087">
    <property type="term" value="F:protein-folding chaperone binding"/>
    <property type="evidence" value="ECO:0007669"/>
    <property type="project" value="InterPro"/>
</dbReference>
<dbReference type="Pfam" id="PF01025">
    <property type="entry name" value="GrpE"/>
    <property type="match status" value="1"/>
</dbReference>
<dbReference type="InterPro" id="IPR000740">
    <property type="entry name" value="GrpE"/>
</dbReference>
<keyword evidence="2 3" id="KW-0143">Chaperone</keyword>
<comment type="subcellular location">
    <subcellularLocation>
        <location evidence="3">Cytoplasm</location>
    </subcellularLocation>
</comment>
<dbReference type="GO" id="GO:0000774">
    <property type="term" value="F:adenyl-nucleotide exchange factor activity"/>
    <property type="evidence" value="ECO:0007669"/>
    <property type="project" value="InterPro"/>
</dbReference>
<dbReference type="EMBL" id="AP029612">
    <property type="protein sequence ID" value="BFG69250.1"/>
    <property type="molecule type" value="Genomic_DNA"/>
</dbReference>
<dbReference type="PANTHER" id="PTHR21237">
    <property type="entry name" value="GRPE PROTEIN"/>
    <property type="match status" value="1"/>
</dbReference>
<feature type="region of interest" description="Disordered" evidence="6">
    <location>
        <begin position="1"/>
        <end position="38"/>
    </location>
</feature>
<gene>
    <name evidence="3" type="primary">grpE</name>
    <name evidence="7" type="ORF">KACHI17_01310</name>
</gene>
<evidence type="ECO:0000256" key="1">
    <source>
        <dbReference type="ARBA" id="ARBA00009054"/>
    </source>
</evidence>
<dbReference type="SUPFAM" id="SSF58014">
    <property type="entry name" value="Coiled-coil domain of nucleotide exchange factor GrpE"/>
    <property type="match status" value="1"/>
</dbReference>
<keyword evidence="3 4" id="KW-0346">Stress response</keyword>
<comment type="subunit">
    <text evidence="3">Homodimer.</text>
</comment>
<dbReference type="RefSeq" id="WP_353549581.1">
    <property type="nucleotide sequence ID" value="NZ_AP029612.1"/>
</dbReference>
<dbReference type="InterPro" id="IPR009012">
    <property type="entry name" value="GrpE_head"/>
</dbReference>
<dbReference type="GO" id="GO:0006457">
    <property type="term" value="P:protein folding"/>
    <property type="evidence" value="ECO:0007669"/>
    <property type="project" value="InterPro"/>
</dbReference>
<evidence type="ECO:0000256" key="3">
    <source>
        <dbReference type="HAMAP-Rule" id="MF_01151"/>
    </source>
</evidence>
<dbReference type="PRINTS" id="PR00773">
    <property type="entry name" value="GRPEPROTEIN"/>
</dbReference>
<sequence length="189" mass="21430">MEEQATTQTQAQEETQANIDINADENAAGTSHLNEPVAEEDQLEKLQAELQEQKDKYLRLMAEFDNFRRRTAKERIDLIQTAGKDVIVSLLDVLDDCDRAEKQLQSNDDIAVQKEGIQLVFNKLRSNLQSKGVKAMESIHAEFDVEKHEAITEIPAPSEELKGKVLDEVMKGYYLNDKIIRFAKVVVGK</sequence>
<name>A0AAT9GF50_9BACT</name>
<dbReference type="PANTHER" id="PTHR21237:SF23">
    <property type="entry name" value="GRPE PROTEIN HOMOLOG, MITOCHONDRIAL"/>
    <property type="match status" value="1"/>
</dbReference>
<dbReference type="PROSITE" id="PS01071">
    <property type="entry name" value="GRPE"/>
    <property type="match status" value="1"/>
</dbReference>
<organism evidence="7">
    <name type="scientific">Sediminibacterium sp. KACHI17</name>
    <dbReference type="NCBI Taxonomy" id="1751071"/>
    <lineage>
        <taxon>Bacteria</taxon>
        <taxon>Pseudomonadati</taxon>
        <taxon>Bacteroidota</taxon>
        <taxon>Chitinophagia</taxon>
        <taxon>Chitinophagales</taxon>
        <taxon>Chitinophagaceae</taxon>
        <taxon>Sediminibacterium</taxon>
    </lineage>
</organism>
<dbReference type="GO" id="GO:0005737">
    <property type="term" value="C:cytoplasm"/>
    <property type="evidence" value="ECO:0007669"/>
    <property type="project" value="UniProtKB-SubCell"/>
</dbReference>
<evidence type="ECO:0000313" key="7">
    <source>
        <dbReference type="EMBL" id="BFG69250.1"/>
    </source>
</evidence>
<protein>
    <recommendedName>
        <fullName evidence="3 4">Protein GrpE</fullName>
    </recommendedName>
    <alternativeName>
        <fullName evidence="3">HSP-70 cofactor</fullName>
    </alternativeName>
</protein>
<dbReference type="GO" id="GO:0042803">
    <property type="term" value="F:protein homodimerization activity"/>
    <property type="evidence" value="ECO:0007669"/>
    <property type="project" value="InterPro"/>
</dbReference>
<proteinExistence type="inferred from homology"/>
<evidence type="ECO:0000256" key="2">
    <source>
        <dbReference type="ARBA" id="ARBA00023186"/>
    </source>
</evidence>
<evidence type="ECO:0000256" key="4">
    <source>
        <dbReference type="RuleBase" id="RU000639"/>
    </source>
</evidence>
<comment type="similarity">
    <text evidence="1 3 5">Belongs to the GrpE family.</text>
</comment>
<dbReference type="CDD" id="cd00446">
    <property type="entry name" value="GrpE"/>
    <property type="match status" value="1"/>
</dbReference>
<dbReference type="InterPro" id="IPR013805">
    <property type="entry name" value="GrpE_CC"/>
</dbReference>
<reference evidence="7" key="1">
    <citation type="submission" date="2024-02" db="EMBL/GenBank/DDBJ databases">
        <title>Sediminibacterium planktonica sp. nov. and Sediminibacterium longus sp. nov., isolated from surface lake and river water.</title>
        <authorList>
            <person name="Watanabe K."/>
            <person name="Takemine S."/>
            <person name="Ishii Y."/>
            <person name="Ogata Y."/>
            <person name="Shindo C."/>
            <person name="Suda W."/>
        </authorList>
    </citation>
    <scope>NUCLEOTIDE SEQUENCE</scope>
    <source>
        <strain evidence="7">KACHI17</strain>
    </source>
</reference>
<evidence type="ECO:0000256" key="5">
    <source>
        <dbReference type="RuleBase" id="RU004478"/>
    </source>
</evidence>
<keyword evidence="3" id="KW-0963">Cytoplasm</keyword>
<comment type="function">
    <text evidence="3 4">Participates actively in the response to hyperosmotic and heat shock by preventing the aggregation of stress-denatured proteins, in association with DnaK and GrpE. It is the nucleotide exchange factor for DnaK and may function as a thermosensor. Unfolded proteins bind initially to DnaJ; upon interaction with the DnaJ-bound protein, DnaK hydrolyzes its bound ATP, resulting in the formation of a stable complex. GrpE releases ADP from DnaK; ATP binding to DnaK triggers the release of the substrate protein, thus completing the reaction cycle. Several rounds of ATP-dependent interactions between DnaJ, DnaK and GrpE are required for fully efficient folding.</text>
</comment>
<dbReference type="HAMAP" id="MF_01151">
    <property type="entry name" value="GrpE"/>
    <property type="match status" value="1"/>
</dbReference>
<dbReference type="Gene3D" id="2.30.22.10">
    <property type="entry name" value="Head domain of nucleotide exchange factor GrpE"/>
    <property type="match status" value="1"/>
</dbReference>
<dbReference type="Gene3D" id="3.90.20.20">
    <property type="match status" value="1"/>
</dbReference>
<dbReference type="AlphaFoldDB" id="A0AAT9GF50"/>
<dbReference type="GO" id="GO:0051082">
    <property type="term" value="F:unfolded protein binding"/>
    <property type="evidence" value="ECO:0007669"/>
    <property type="project" value="TreeGrafter"/>
</dbReference>
<evidence type="ECO:0000256" key="6">
    <source>
        <dbReference type="SAM" id="MobiDB-lite"/>
    </source>
</evidence>
<dbReference type="SUPFAM" id="SSF51064">
    <property type="entry name" value="Head domain of nucleotide exchange factor GrpE"/>
    <property type="match status" value="1"/>
</dbReference>